<proteinExistence type="predicted"/>
<evidence type="ECO:0000256" key="1">
    <source>
        <dbReference type="SAM" id="SignalP"/>
    </source>
</evidence>
<gene>
    <name evidence="2" type="ORF">EV138_5703</name>
</gene>
<reference evidence="2 3" key="1">
    <citation type="submission" date="2019-03" db="EMBL/GenBank/DDBJ databases">
        <title>Genomic Encyclopedia of Type Strains, Phase III (KMG-III): the genomes of soil and plant-associated and newly described type strains.</title>
        <authorList>
            <person name="Whitman W."/>
        </authorList>
    </citation>
    <scope>NUCLEOTIDE SEQUENCE [LARGE SCALE GENOMIC DNA]</scope>
    <source>
        <strain evidence="2 3">VKM Ac-2575</strain>
    </source>
</reference>
<evidence type="ECO:0000313" key="2">
    <source>
        <dbReference type="EMBL" id="TDU83241.1"/>
    </source>
</evidence>
<protein>
    <recommendedName>
        <fullName evidence="4">SH3 domain-containing protein</fullName>
    </recommendedName>
</protein>
<evidence type="ECO:0008006" key="4">
    <source>
        <dbReference type="Google" id="ProtNLM"/>
    </source>
</evidence>
<dbReference type="RefSeq" id="WP_133982346.1">
    <property type="nucleotide sequence ID" value="NZ_SOCE01000002.1"/>
</dbReference>
<feature type="chain" id="PRO_5020266717" description="SH3 domain-containing protein" evidence="1">
    <location>
        <begin position="28"/>
        <end position="120"/>
    </location>
</feature>
<accession>A0A4R7SVP2</accession>
<organism evidence="2 3">
    <name type="scientific">Kribbella voronezhensis</name>
    <dbReference type="NCBI Taxonomy" id="2512212"/>
    <lineage>
        <taxon>Bacteria</taxon>
        <taxon>Bacillati</taxon>
        <taxon>Actinomycetota</taxon>
        <taxon>Actinomycetes</taxon>
        <taxon>Propionibacteriales</taxon>
        <taxon>Kribbellaceae</taxon>
        <taxon>Kribbella</taxon>
    </lineage>
</organism>
<dbReference type="Proteomes" id="UP000295151">
    <property type="component" value="Unassembled WGS sequence"/>
</dbReference>
<keyword evidence="3" id="KW-1185">Reference proteome</keyword>
<dbReference type="AlphaFoldDB" id="A0A4R7SVP2"/>
<dbReference type="EMBL" id="SOCE01000002">
    <property type="protein sequence ID" value="TDU83241.1"/>
    <property type="molecule type" value="Genomic_DNA"/>
</dbReference>
<evidence type="ECO:0000313" key="3">
    <source>
        <dbReference type="Proteomes" id="UP000295151"/>
    </source>
</evidence>
<keyword evidence="1" id="KW-0732">Signal</keyword>
<feature type="signal peptide" evidence="1">
    <location>
        <begin position="1"/>
        <end position="27"/>
    </location>
</feature>
<name>A0A4R7SVP2_9ACTN</name>
<sequence length="120" mass="12609">MNRLVTLAAASAVTALAFLPAVQTAQAAEAGADSVSVTCGAMPGGGFIYNAKTLNSTPARTGPYEACSKTRTYSAGTTVGIACWLYNDYNNLWYKTNSNTYVYSSHFSSTVKSHVDSCEG</sequence>
<comment type="caution">
    <text evidence="2">The sequence shown here is derived from an EMBL/GenBank/DDBJ whole genome shotgun (WGS) entry which is preliminary data.</text>
</comment>